<gene>
    <name evidence="1" type="ORF">HRR80_004895</name>
</gene>
<comment type="caution">
    <text evidence="1">The sequence shown here is derived from an EMBL/GenBank/DDBJ whole genome shotgun (WGS) entry which is preliminary data.</text>
</comment>
<proteinExistence type="predicted"/>
<dbReference type="Proteomes" id="UP001161757">
    <property type="component" value="Unassembled WGS sequence"/>
</dbReference>
<protein>
    <submittedName>
        <fullName evidence="1">Uncharacterized protein</fullName>
    </submittedName>
</protein>
<reference evidence="1" key="1">
    <citation type="submission" date="2023-01" db="EMBL/GenBank/DDBJ databases">
        <title>Exophiala dermititidis isolated from Cystic Fibrosis Patient.</title>
        <authorList>
            <person name="Kurbessoian T."/>
            <person name="Crocker A."/>
            <person name="Murante D."/>
            <person name="Hogan D.A."/>
            <person name="Stajich J.E."/>
        </authorList>
    </citation>
    <scope>NUCLEOTIDE SEQUENCE</scope>
    <source>
        <strain evidence="1">Ex8</strain>
    </source>
</reference>
<accession>A0AAN6ETW9</accession>
<organism evidence="1 2">
    <name type="scientific">Exophiala dermatitidis</name>
    <name type="common">Black yeast-like fungus</name>
    <name type="synonym">Wangiella dermatitidis</name>
    <dbReference type="NCBI Taxonomy" id="5970"/>
    <lineage>
        <taxon>Eukaryota</taxon>
        <taxon>Fungi</taxon>
        <taxon>Dikarya</taxon>
        <taxon>Ascomycota</taxon>
        <taxon>Pezizomycotina</taxon>
        <taxon>Eurotiomycetes</taxon>
        <taxon>Chaetothyriomycetidae</taxon>
        <taxon>Chaetothyriales</taxon>
        <taxon>Herpotrichiellaceae</taxon>
        <taxon>Exophiala</taxon>
    </lineage>
</organism>
<name>A0AAN6ETW9_EXODE</name>
<dbReference type="AlphaFoldDB" id="A0AAN6ETW9"/>
<evidence type="ECO:0000313" key="2">
    <source>
        <dbReference type="Proteomes" id="UP001161757"/>
    </source>
</evidence>
<dbReference type="EMBL" id="JAJGCB010000008">
    <property type="protein sequence ID" value="KAJ8991565.1"/>
    <property type="molecule type" value="Genomic_DNA"/>
</dbReference>
<evidence type="ECO:0000313" key="1">
    <source>
        <dbReference type="EMBL" id="KAJ8991565.1"/>
    </source>
</evidence>
<sequence>MAFSLIGLIIVTKGNNPTSRTVEVIWTRVRRDTSVQAWAMITFCAGNADSSRSFPTVSYSKCLSVVSLVMNQQYLLDTAILALAQRLSAISESDMEAVASQSIMQQERYPLQMKGLTPFTHDTNHLLFFATSAWNLGNRRPMPPFSLLNASH</sequence>